<dbReference type="AlphaFoldDB" id="F5Z6X6"/>
<gene>
    <name evidence="1" type="ordered locus">ambt_20740</name>
</gene>
<dbReference type="EMBL" id="CP002339">
    <property type="protein sequence ID" value="AEF05639.1"/>
    <property type="molecule type" value="Genomic_DNA"/>
</dbReference>
<evidence type="ECO:0000313" key="1">
    <source>
        <dbReference type="EMBL" id="AEF05639.1"/>
    </source>
</evidence>
<sequence length="35" mass="3972">MGCPEDIVPKLAGHKQLSLTYNLYSNSTYNEKDEL</sequence>
<keyword evidence="2" id="KW-1185">Reference proteome</keyword>
<name>F5Z6X6_ALTNA</name>
<protein>
    <recommendedName>
        <fullName evidence="3">Integrase</fullName>
    </recommendedName>
</protein>
<evidence type="ECO:0008006" key="3">
    <source>
        <dbReference type="Google" id="ProtNLM"/>
    </source>
</evidence>
<dbReference type="Proteomes" id="UP000000683">
    <property type="component" value="Chromosome"/>
</dbReference>
<accession>F5Z6X6</accession>
<proteinExistence type="predicted"/>
<dbReference type="HOGENOM" id="CLU_3362842_0_0_6"/>
<dbReference type="KEGG" id="alt:ambt_20740"/>
<organism evidence="1 2">
    <name type="scientific">Alteromonas naphthalenivorans</name>
    <dbReference type="NCBI Taxonomy" id="715451"/>
    <lineage>
        <taxon>Bacteria</taxon>
        <taxon>Pseudomonadati</taxon>
        <taxon>Pseudomonadota</taxon>
        <taxon>Gammaproteobacteria</taxon>
        <taxon>Alteromonadales</taxon>
        <taxon>Alteromonadaceae</taxon>
        <taxon>Alteromonas/Salinimonas group</taxon>
        <taxon>Alteromonas</taxon>
    </lineage>
</organism>
<reference evidence="1 2" key="1">
    <citation type="journal article" date="2011" name="J. Bacteriol.">
        <title>Complete genome sequence of the polycyclic aromatic hydrocarbon-degrading bacterium Alteromonas sp. strain SN2.</title>
        <authorList>
            <person name="Jin H.M."/>
            <person name="Jeong H."/>
            <person name="Moon E.J."/>
            <person name="Math R.K."/>
            <person name="Lee K."/>
            <person name="Kim H.J."/>
            <person name="Jeon C.O."/>
            <person name="Oh T.K."/>
            <person name="Kim J.F."/>
        </authorList>
    </citation>
    <scope>NUCLEOTIDE SEQUENCE [LARGE SCALE GENOMIC DNA]</scope>
    <source>
        <strain evidence="2">JCM 17741 / KACC 18427 / KCTC 11700BP / SN2</strain>
    </source>
</reference>
<evidence type="ECO:0000313" key="2">
    <source>
        <dbReference type="Proteomes" id="UP000000683"/>
    </source>
</evidence>